<dbReference type="InterPro" id="IPR052509">
    <property type="entry name" value="Metal_resp_DNA-bind_regulator"/>
</dbReference>
<comment type="caution">
    <text evidence="2">The sequence shown here is derived from an EMBL/GenBank/DDBJ whole genome shotgun (WGS) entry which is preliminary data.</text>
</comment>
<evidence type="ECO:0000259" key="1">
    <source>
        <dbReference type="Pfam" id="PF03551"/>
    </source>
</evidence>
<dbReference type="Gene3D" id="1.10.10.10">
    <property type="entry name" value="Winged helix-like DNA-binding domain superfamily/Winged helix DNA-binding domain"/>
    <property type="match status" value="1"/>
</dbReference>
<dbReference type="PANTHER" id="PTHR33169">
    <property type="entry name" value="PADR-FAMILY TRANSCRIPTIONAL REGULATOR"/>
    <property type="match status" value="1"/>
</dbReference>
<dbReference type="Proteomes" id="UP000180057">
    <property type="component" value="Unassembled WGS sequence"/>
</dbReference>
<dbReference type="STRING" id="472963.BKP45_10095"/>
<accession>A0A1S2M5V5</accession>
<dbReference type="InterPro" id="IPR005149">
    <property type="entry name" value="Tscrpt_reg_PadR_N"/>
</dbReference>
<dbReference type="InterPro" id="IPR036390">
    <property type="entry name" value="WH_DNA-bd_sf"/>
</dbReference>
<dbReference type="Pfam" id="PF03551">
    <property type="entry name" value="PadR"/>
    <property type="match status" value="1"/>
</dbReference>
<organism evidence="2 3">
    <name type="scientific">Anaerobacillus alkalidiazotrophicus</name>
    <dbReference type="NCBI Taxonomy" id="472963"/>
    <lineage>
        <taxon>Bacteria</taxon>
        <taxon>Bacillati</taxon>
        <taxon>Bacillota</taxon>
        <taxon>Bacilli</taxon>
        <taxon>Bacillales</taxon>
        <taxon>Bacillaceae</taxon>
        <taxon>Anaerobacillus</taxon>
    </lineage>
</organism>
<evidence type="ECO:0000313" key="3">
    <source>
        <dbReference type="Proteomes" id="UP000180057"/>
    </source>
</evidence>
<dbReference type="InterPro" id="IPR036388">
    <property type="entry name" value="WH-like_DNA-bd_sf"/>
</dbReference>
<dbReference type="PANTHER" id="PTHR33169:SF24">
    <property type="entry name" value="TRANSCRIPTIONAL REGULATOR, PADR FAMILY"/>
    <property type="match status" value="1"/>
</dbReference>
<proteinExistence type="predicted"/>
<keyword evidence="3" id="KW-1185">Reference proteome</keyword>
<gene>
    <name evidence="2" type="ORF">BKP45_10095</name>
</gene>
<dbReference type="SUPFAM" id="SSF46785">
    <property type="entry name" value="Winged helix' DNA-binding domain"/>
    <property type="match status" value="1"/>
</dbReference>
<dbReference type="OrthoDB" id="9791785at2"/>
<name>A0A1S2M5V5_9BACI</name>
<protein>
    <submittedName>
        <fullName evidence="2">PadR family transcriptional regulator</fullName>
    </submittedName>
</protein>
<dbReference type="AlphaFoldDB" id="A0A1S2M5V5"/>
<evidence type="ECO:0000313" key="2">
    <source>
        <dbReference type="EMBL" id="OIJ20129.1"/>
    </source>
</evidence>
<reference evidence="2 3" key="1">
    <citation type="submission" date="2016-10" db="EMBL/GenBank/DDBJ databases">
        <title>Draft genome sequences of four alkaliphilic bacteria belonging to the Anaerobacillus genus.</title>
        <authorList>
            <person name="Bassil N.M."/>
            <person name="Lloyd J.R."/>
        </authorList>
    </citation>
    <scope>NUCLEOTIDE SEQUENCE [LARGE SCALE GENOMIC DNA]</scope>
    <source>
        <strain evidence="2 3">DSM 22531</strain>
    </source>
</reference>
<feature type="domain" description="Transcription regulator PadR N-terminal" evidence="1">
    <location>
        <begin position="14"/>
        <end position="82"/>
    </location>
</feature>
<dbReference type="EMBL" id="MLQS01000015">
    <property type="protein sequence ID" value="OIJ20129.1"/>
    <property type="molecule type" value="Genomic_DNA"/>
</dbReference>
<sequence>MNIQFKKGALTLCVLVLATNKDLYGYELANNISEKFAISEGSVYPILRRLTSEGYFTTYLRESQEGPPRKYYKITNQGKEYMLELLKEWREFSHGVEMIIKEALESE</sequence>
<dbReference type="RefSeq" id="WP_071389569.1">
    <property type="nucleotide sequence ID" value="NZ_MLQS01000015.1"/>
</dbReference>